<keyword evidence="2" id="KW-0378">Hydrolase</keyword>
<dbReference type="InterPro" id="IPR029052">
    <property type="entry name" value="Metallo-depent_PP-like"/>
</dbReference>
<dbReference type="InterPro" id="IPR003961">
    <property type="entry name" value="FN3_dom"/>
</dbReference>
<dbReference type="Proteomes" id="UP000031774">
    <property type="component" value="Chromosome"/>
</dbReference>
<evidence type="ECO:0000259" key="4">
    <source>
        <dbReference type="PROSITE" id="PS50853"/>
    </source>
</evidence>
<dbReference type="Pfam" id="PF14008">
    <property type="entry name" value="Metallophos_C"/>
    <property type="match status" value="1"/>
</dbReference>
<sequence length="672" mass="70714">MTMALSRRSFVTYALAAGLVLDVGDVVVSPRVASAADDPVPPALLAGQALSSSTVRLLWTAVAGAESYRVYRDGQLIADQPGTLLEDTGLAATTTYRYEVTTVIGGVESVRSAPVVVVTQVQDPTTVPTAPTNLTSSSLTSSSVKLTWTKSTSVAKITGYRILRGPVGAPVESLVQIATTDGPTSYTASKLFANRAYQFAVRAVDVAGHVGPAATIAVTTKTSSDTSAPSAVSNTSVVVRRYSDSRLDITWGASSSSDVAGYQVYRNNVLIATVEEPLRKTYSDNGLSPSTSYTYRIAAVDSAGNVSALTSGKTGSTPAAGTVLVTRGPYVVQTDATSARVLWWTNLPAPSGVDYGIGSFSGSVDDSTPRLQHAMLLGGLQPGTAYVYQVRSGNATLGGNSFTTAPAAGTAFTFAAVGDFGGGSAQEASIANLIAASSAQFVQTLGDNVYPDAQDPDPAHFYSDFDNRFYKQYGPVLRTRTLYPANGNKEYYGDGAAARNLWSPNNQRWYSYGWGDLHVLVVDSEQPLGAGSPQRAFVNADLAAATAAWKICVVHRPPYSSTTTTSSSSTVLTNLVPLLEQYGVRLCLSGNSHNYERSHPLRMGAIDSTGVTYVVSGGGGNGLNQFTATQPFWSAYRSARFEYVQCSVSPTQLVLNAYSDTGTLFDSTTLTQ</sequence>
<accession>A0A0B5I2R2</accession>
<protein>
    <recommendedName>
        <fullName evidence="4">Fibronectin type-III domain-containing protein</fullName>
    </recommendedName>
</protein>
<name>A0A0B5I2R2_9ACTN</name>
<dbReference type="KEGG" id="svt:SVTN_32865"/>
<keyword evidence="1" id="KW-0732">Signal</keyword>
<feature type="domain" description="Fibronectin type-III" evidence="4">
    <location>
        <begin position="228"/>
        <end position="320"/>
    </location>
</feature>
<dbReference type="STRING" id="362257.SVTN_32865"/>
<keyword evidence="3" id="KW-0119">Carbohydrate metabolism</keyword>
<dbReference type="InterPro" id="IPR036116">
    <property type="entry name" value="FN3_sf"/>
</dbReference>
<dbReference type="Gene3D" id="2.60.40.10">
    <property type="entry name" value="Immunoglobulins"/>
    <property type="match status" value="3"/>
</dbReference>
<keyword evidence="3" id="KW-0624">Polysaccharide degradation</keyword>
<reference evidence="5 6" key="1">
    <citation type="submission" date="2014-12" db="EMBL/GenBank/DDBJ databases">
        <title>Complete genome sequence of Streptomyces vietnamensis strain GIMV4.0001, a genetic manipulable producer of the benzoisochromanequinone antibiotic granaticin.</title>
        <authorList>
            <person name="Deng M.R."/>
            <person name="Guo J."/>
            <person name="Ma L.Y."/>
            <person name="Feng G.D."/>
            <person name="Mo C.Y."/>
            <person name="Zhu H.H."/>
        </authorList>
    </citation>
    <scope>NUCLEOTIDE SEQUENCE [LARGE SCALE GENOMIC DNA]</scope>
    <source>
        <strain evidence="6">GIMV4.0001</strain>
    </source>
</reference>
<dbReference type="SUPFAM" id="SSF56300">
    <property type="entry name" value="Metallo-dependent phosphatases"/>
    <property type="match status" value="1"/>
</dbReference>
<dbReference type="InterPro" id="IPR025733">
    <property type="entry name" value="PAPs_C"/>
</dbReference>
<dbReference type="InterPro" id="IPR006311">
    <property type="entry name" value="TAT_signal"/>
</dbReference>
<feature type="domain" description="Fibronectin type-III" evidence="4">
    <location>
        <begin position="130"/>
        <end position="225"/>
    </location>
</feature>
<dbReference type="GO" id="GO:0000272">
    <property type="term" value="P:polysaccharide catabolic process"/>
    <property type="evidence" value="ECO:0007669"/>
    <property type="project" value="UniProtKB-KW"/>
</dbReference>
<keyword evidence="6" id="KW-1185">Reference proteome</keyword>
<dbReference type="GO" id="GO:0016798">
    <property type="term" value="F:hydrolase activity, acting on glycosyl bonds"/>
    <property type="evidence" value="ECO:0007669"/>
    <property type="project" value="UniProtKB-KW"/>
</dbReference>
<gene>
    <name evidence="5" type="ORF">SVTN_32865</name>
</gene>
<evidence type="ECO:0000313" key="6">
    <source>
        <dbReference type="Proteomes" id="UP000031774"/>
    </source>
</evidence>
<dbReference type="EMBL" id="CP010407">
    <property type="protein sequence ID" value="AJF68430.1"/>
    <property type="molecule type" value="Genomic_DNA"/>
</dbReference>
<dbReference type="InterPro" id="IPR039331">
    <property type="entry name" value="PAPs-like"/>
</dbReference>
<dbReference type="PROSITE" id="PS51318">
    <property type="entry name" value="TAT"/>
    <property type="match status" value="1"/>
</dbReference>
<dbReference type="PROSITE" id="PS50853">
    <property type="entry name" value="FN3"/>
    <property type="match status" value="2"/>
</dbReference>
<dbReference type="GO" id="GO:0003993">
    <property type="term" value="F:acid phosphatase activity"/>
    <property type="evidence" value="ECO:0007669"/>
    <property type="project" value="InterPro"/>
</dbReference>
<evidence type="ECO:0000256" key="2">
    <source>
        <dbReference type="ARBA" id="ARBA00023295"/>
    </source>
</evidence>
<dbReference type="CDD" id="cd00063">
    <property type="entry name" value="FN3"/>
    <property type="match status" value="2"/>
</dbReference>
<dbReference type="Gene3D" id="3.60.21.10">
    <property type="match status" value="1"/>
</dbReference>
<dbReference type="HOGENOM" id="CLU_408775_0_0_11"/>
<evidence type="ECO:0000256" key="1">
    <source>
        <dbReference type="ARBA" id="ARBA00022729"/>
    </source>
</evidence>
<dbReference type="InterPro" id="IPR013783">
    <property type="entry name" value="Ig-like_fold"/>
</dbReference>
<dbReference type="AlphaFoldDB" id="A0A0B5I2R2"/>
<dbReference type="PANTHER" id="PTHR22953">
    <property type="entry name" value="ACID PHOSPHATASE RELATED"/>
    <property type="match status" value="1"/>
</dbReference>
<dbReference type="SUPFAM" id="SSF49265">
    <property type="entry name" value="Fibronectin type III"/>
    <property type="match status" value="2"/>
</dbReference>
<dbReference type="Pfam" id="PF00041">
    <property type="entry name" value="fn3"/>
    <property type="match status" value="2"/>
</dbReference>
<organism evidence="5 6">
    <name type="scientific">Streptomyces vietnamensis</name>
    <dbReference type="NCBI Taxonomy" id="362257"/>
    <lineage>
        <taxon>Bacteria</taxon>
        <taxon>Bacillati</taxon>
        <taxon>Actinomycetota</taxon>
        <taxon>Actinomycetes</taxon>
        <taxon>Kitasatosporales</taxon>
        <taxon>Streptomycetaceae</taxon>
        <taxon>Streptomyces</taxon>
    </lineage>
</organism>
<evidence type="ECO:0000256" key="3">
    <source>
        <dbReference type="ARBA" id="ARBA00023326"/>
    </source>
</evidence>
<keyword evidence="2" id="KW-0326">Glycosidase</keyword>
<dbReference type="Gene3D" id="2.60.40.380">
    <property type="entry name" value="Purple acid phosphatase-like, N-terminal"/>
    <property type="match status" value="1"/>
</dbReference>
<evidence type="ECO:0000313" key="5">
    <source>
        <dbReference type="EMBL" id="AJF68430.1"/>
    </source>
</evidence>
<proteinExistence type="predicted"/>
<dbReference type="SMART" id="SM00060">
    <property type="entry name" value="FN3"/>
    <property type="match status" value="4"/>
</dbReference>
<dbReference type="PANTHER" id="PTHR22953:SF153">
    <property type="entry name" value="PURPLE ACID PHOSPHATASE"/>
    <property type="match status" value="1"/>
</dbReference>